<feature type="compositionally biased region" description="Low complexity" evidence="1">
    <location>
        <begin position="368"/>
        <end position="378"/>
    </location>
</feature>
<organism evidence="3 4">
    <name type="scientific">Mycetomoellerius zeteki</name>
    <dbReference type="NCBI Taxonomy" id="64791"/>
    <lineage>
        <taxon>Eukaryota</taxon>
        <taxon>Metazoa</taxon>
        <taxon>Ecdysozoa</taxon>
        <taxon>Arthropoda</taxon>
        <taxon>Hexapoda</taxon>
        <taxon>Insecta</taxon>
        <taxon>Pterygota</taxon>
        <taxon>Neoptera</taxon>
        <taxon>Endopterygota</taxon>
        <taxon>Hymenoptera</taxon>
        <taxon>Apocrita</taxon>
        <taxon>Aculeata</taxon>
        <taxon>Formicoidea</taxon>
        <taxon>Formicidae</taxon>
        <taxon>Myrmicinae</taxon>
        <taxon>Mycetomoellerius</taxon>
    </lineage>
</organism>
<feature type="region of interest" description="Disordered" evidence="1">
    <location>
        <begin position="92"/>
        <end position="141"/>
    </location>
</feature>
<sequence length="881" mass="99319">TSHQKSGKIGLRRSVGGAFVTRRLRGKRVIFHKTFNDLKDSFEMFYYYIIILYIIILYNILLFAATAEQSAISTRSKTQKVKVSQDVVKSAQKVKQSQRKRKSNVESNLETAAKQSAKKESSDPEVTLKKSTKKKTTRRKLYLHKEADTSISQEGQNMDLSESIRILRDKHCNNIAMVELVKTNLFQYNASTNRDSEKMLNGKLQWNISATSTKISPVIVTPKSTPPKFSLTPHRSKKTPKKSPISIGSPKTHSIAVPKLFKSPRKLSLAATGEDSEESLEKSDSDSHSKKSRKSKKDKLGNSSKADKNASMSPTAKNNHKTSNLNLIVHKFSKSPKIVLKSPKSKKSKSRKLKLLSSPQMQKSPRITPSTSPNTTPNLEIDKSSKISSKKSPLSKGKNLSSIKSHCLSPKLTKILTASQMKDMLAKPVVVLDKLSPENMKQKHVVTSKTRDTLIKVRSSNGTRNNLKVIIIPVEDVSIKRNSNSELKSNSMEKPRISNANKISRLKYNTLIQGKMPLVSSTPREEKMISRNTSLLSDTSIDSVNNTSLNTRLRRQGQTKYQSNMQLASTMDKNTDIEDVFSPSLFNKEISDTSQSPLVNVTKLNTTYDKDDLVEKKQENNTYELEQPQTLSLRQMIRKRNSTDANLSVLRGNVKKAKVRFADISSDAHSAQNSINKLNESRSSILHNVNAQHRNNVMNSTQKSKKAETAKFTRNTLISPFKNSNPRTHGGTPVVQLNTIQVTPKTFASIEKKSEKKSSLKKVPNFGRIHEQMFAKSESLVDAKKRLEARHLAFTTNKSFSKDTKSEQKKLLPSDTKDGIHNRFGFKLKKSEATHLMLKKQTVFSRQKQQHEARMILKGVRTNRRFELQMKSRNINLCEDT</sequence>
<feature type="non-terminal residue" evidence="3">
    <location>
        <position position="1"/>
    </location>
</feature>
<keyword evidence="2" id="KW-0472">Membrane</keyword>
<keyword evidence="4" id="KW-1185">Reference proteome</keyword>
<feature type="region of interest" description="Disordered" evidence="1">
    <location>
        <begin position="218"/>
        <end position="324"/>
    </location>
</feature>
<gene>
    <name evidence="3" type="ORF">ALC60_12943</name>
</gene>
<dbReference type="STRING" id="64791.A0A151WJI1"/>
<name>A0A151WJI1_9HYME</name>
<keyword evidence="2" id="KW-0812">Transmembrane</keyword>
<feature type="compositionally biased region" description="Polar residues" evidence="1">
    <location>
        <begin position="310"/>
        <end position="324"/>
    </location>
</feature>
<evidence type="ECO:0000256" key="2">
    <source>
        <dbReference type="SAM" id="Phobius"/>
    </source>
</evidence>
<feature type="compositionally biased region" description="Basic and acidic residues" evidence="1">
    <location>
        <begin position="279"/>
        <end position="289"/>
    </location>
</feature>
<reference evidence="3 4" key="1">
    <citation type="submission" date="2015-09" db="EMBL/GenBank/DDBJ databases">
        <title>Trachymyrmex zeteki WGS genome.</title>
        <authorList>
            <person name="Nygaard S."/>
            <person name="Hu H."/>
            <person name="Boomsma J."/>
            <person name="Zhang G."/>
        </authorList>
    </citation>
    <scope>NUCLEOTIDE SEQUENCE [LARGE SCALE GENOMIC DNA]</scope>
    <source>
        <strain evidence="3">Tzet28-1</strain>
        <tissue evidence="3">Whole body</tissue>
    </source>
</reference>
<evidence type="ECO:0000313" key="3">
    <source>
        <dbReference type="EMBL" id="KYQ47984.1"/>
    </source>
</evidence>
<feature type="compositionally biased region" description="Basic and acidic residues" evidence="1">
    <location>
        <begin position="117"/>
        <end position="128"/>
    </location>
</feature>
<feature type="compositionally biased region" description="Low complexity" evidence="1">
    <location>
        <begin position="242"/>
        <end position="252"/>
    </location>
</feature>
<accession>A0A151WJI1</accession>
<feature type="compositionally biased region" description="Polar residues" evidence="1">
    <location>
        <begin position="105"/>
        <end position="114"/>
    </location>
</feature>
<keyword evidence="2" id="KW-1133">Transmembrane helix</keyword>
<feature type="region of interest" description="Disordered" evidence="1">
    <location>
        <begin position="336"/>
        <end position="402"/>
    </location>
</feature>
<evidence type="ECO:0000256" key="1">
    <source>
        <dbReference type="SAM" id="MobiDB-lite"/>
    </source>
</evidence>
<dbReference type="AlphaFoldDB" id="A0A151WJI1"/>
<dbReference type="EMBL" id="KQ983039">
    <property type="protein sequence ID" value="KYQ47984.1"/>
    <property type="molecule type" value="Genomic_DNA"/>
</dbReference>
<feature type="transmembrane region" description="Helical" evidence="2">
    <location>
        <begin position="45"/>
        <end position="67"/>
    </location>
</feature>
<feature type="compositionally biased region" description="Basic residues" evidence="1">
    <location>
        <begin position="343"/>
        <end position="354"/>
    </location>
</feature>
<protein>
    <submittedName>
        <fullName evidence="3">Uncharacterized protein</fullName>
    </submittedName>
</protein>
<feature type="compositionally biased region" description="Basic residues" evidence="1">
    <location>
        <begin position="130"/>
        <end position="141"/>
    </location>
</feature>
<feature type="compositionally biased region" description="Low complexity" evidence="1">
    <location>
        <begin position="386"/>
        <end position="402"/>
    </location>
</feature>
<dbReference type="Proteomes" id="UP000075809">
    <property type="component" value="Unassembled WGS sequence"/>
</dbReference>
<evidence type="ECO:0000313" key="4">
    <source>
        <dbReference type="Proteomes" id="UP000075809"/>
    </source>
</evidence>
<proteinExistence type="predicted"/>